<dbReference type="AlphaFoldDB" id="A0A090MP89"/>
<dbReference type="InterPro" id="IPR000595">
    <property type="entry name" value="cNMP-bd_dom"/>
</dbReference>
<dbReference type="GO" id="GO:0003700">
    <property type="term" value="F:DNA-binding transcription factor activity"/>
    <property type="evidence" value="ECO:0007669"/>
    <property type="project" value="InterPro"/>
</dbReference>
<evidence type="ECO:0000313" key="8">
    <source>
        <dbReference type="Proteomes" id="UP000035762"/>
    </source>
</evidence>
<evidence type="ECO:0000256" key="4">
    <source>
        <dbReference type="ARBA" id="ARBA00023231"/>
    </source>
</evidence>
<dbReference type="InterPro" id="IPR014710">
    <property type="entry name" value="RmlC-like_jellyroll"/>
</dbReference>
<dbReference type="STRING" id="1035.BN961_02609"/>
<dbReference type="Gene3D" id="1.10.10.10">
    <property type="entry name" value="Winged helix-like DNA-binding domain superfamily/Winged helix DNA-binding domain"/>
    <property type="match status" value="1"/>
</dbReference>
<dbReference type="Proteomes" id="UP000035762">
    <property type="component" value="Unassembled WGS sequence"/>
</dbReference>
<sequence length="232" mass="25598">MLAEMPATPTACTFRRISATTVAPRLDRFDTILGSAGVVGASLSYHKDEEIYGEGEPADHIYKVISGAVRTYKLLPDGRRQIDAFHLAGDVFGLDSGDEYRLTAEAIVDSQVRAVNRHHLEVAAEIEVQVAHGLWTLTVDHLRHAEDHMLLLGRKTATERVATFLLEMDRRLTVTGLMALPMSRRDIADYLGLTLETVSRTFSQLQSQGVLGLSGARRVALRDRQCLLGMDA</sequence>
<dbReference type="InterPro" id="IPR036388">
    <property type="entry name" value="WH-like_DNA-bd_sf"/>
</dbReference>
<dbReference type="PANTHER" id="PTHR24567">
    <property type="entry name" value="CRP FAMILY TRANSCRIPTIONAL REGULATORY PROTEIN"/>
    <property type="match status" value="1"/>
</dbReference>
<dbReference type="CDD" id="cd00092">
    <property type="entry name" value="HTH_CRP"/>
    <property type="match status" value="1"/>
</dbReference>
<keyword evidence="8" id="KW-1185">Reference proteome</keyword>
<dbReference type="CDD" id="cd00038">
    <property type="entry name" value="CAP_ED"/>
    <property type="match status" value="1"/>
</dbReference>
<dbReference type="PROSITE" id="PS00042">
    <property type="entry name" value="HTH_CRP_1"/>
    <property type="match status" value="1"/>
</dbReference>
<dbReference type="FunFam" id="1.10.10.10:FF:000028">
    <property type="entry name" value="Fumarate/nitrate reduction transcriptional regulator Fnr"/>
    <property type="match status" value="1"/>
</dbReference>
<proteinExistence type="predicted"/>
<name>A0A090MP89_AFIFE</name>
<dbReference type="InterPro" id="IPR012318">
    <property type="entry name" value="HTH_CRP"/>
</dbReference>
<evidence type="ECO:0000313" key="7">
    <source>
        <dbReference type="EMBL" id="CEG09186.1"/>
    </source>
</evidence>
<dbReference type="InterPro" id="IPR036390">
    <property type="entry name" value="WH_DNA-bd_sf"/>
</dbReference>
<dbReference type="PROSITE" id="PS51063">
    <property type="entry name" value="HTH_CRP_2"/>
    <property type="match status" value="1"/>
</dbReference>
<dbReference type="RefSeq" id="WP_009340014.1">
    <property type="nucleotide sequence ID" value="NZ_CCAZ020000001.1"/>
</dbReference>
<dbReference type="InterPro" id="IPR050397">
    <property type="entry name" value="Env_Response_Regulators"/>
</dbReference>
<accession>A0A090MP89</accession>
<dbReference type="PRINTS" id="PR00034">
    <property type="entry name" value="HTHCRP"/>
</dbReference>
<dbReference type="Pfam" id="PF00027">
    <property type="entry name" value="cNMP_binding"/>
    <property type="match status" value="1"/>
</dbReference>
<feature type="domain" description="HTH crp-type" evidence="6">
    <location>
        <begin position="155"/>
        <end position="225"/>
    </location>
</feature>
<evidence type="ECO:0000259" key="5">
    <source>
        <dbReference type="PROSITE" id="PS50042"/>
    </source>
</evidence>
<dbReference type="OrthoDB" id="667966at2"/>
<protein>
    <submittedName>
        <fullName evidence="7">Nitrogen fixation regulation protein FixK</fullName>
    </submittedName>
</protein>
<evidence type="ECO:0000256" key="1">
    <source>
        <dbReference type="ARBA" id="ARBA00023015"/>
    </source>
</evidence>
<dbReference type="PROSITE" id="PS50042">
    <property type="entry name" value="CNMP_BINDING_3"/>
    <property type="match status" value="1"/>
</dbReference>
<evidence type="ECO:0000256" key="2">
    <source>
        <dbReference type="ARBA" id="ARBA00023125"/>
    </source>
</evidence>
<evidence type="ECO:0000256" key="3">
    <source>
        <dbReference type="ARBA" id="ARBA00023163"/>
    </source>
</evidence>
<keyword evidence="2" id="KW-0238">DNA-binding</keyword>
<feature type="domain" description="Cyclic nucleotide-binding" evidence="5">
    <location>
        <begin position="45"/>
        <end position="93"/>
    </location>
</feature>
<dbReference type="GO" id="GO:0005829">
    <property type="term" value="C:cytosol"/>
    <property type="evidence" value="ECO:0007669"/>
    <property type="project" value="TreeGrafter"/>
</dbReference>
<comment type="caution">
    <text evidence="7">The sequence shown here is derived from an EMBL/GenBank/DDBJ whole genome shotgun (WGS) entry which is preliminary data.</text>
</comment>
<dbReference type="Gene3D" id="2.60.120.10">
    <property type="entry name" value="Jelly Rolls"/>
    <property type="match status" value="1"/>
</dbReference>
<dbReference type="EMBL" id="CCAZ020000001">
    <property type="protein sequence ID" value="CEG09186.1"/>
    <property type="molecule type" value="Genomic_DNA"/>
</dbReference>
<organism evidence="7 8">
    <name type="scientific">Afipia felis</name>
    <name type="common">Cat scratch disease bacillus</name>
    <dbReference type="NCBI Taxonomy" id="1035"/>
    <lineage>
        <taxon>Bacteria</taxon>
        <taxon>Pseudomonadati</taxon>
        <taxon>Pseudomonadota</taxon>
        <taxon>Alphaproteobacteria</taxon>
        <taxon>Hyphomicrobiales</taxon>
        <taxon>Nitrobacteraceae</taxon>
        <taxon>Afipia</taxon>
    </lineage>
</organism>
<reference evidence="7 8" key="1">
    <citation type="journal article" date="2014" name="Genome Announc.">
        <title>Genome Sequence of Afipia felis Strain 76713, Isolated in Hospital Water Using an Amoeba Co-Culture Procedure.</title>
        <authorList>
            <person name="Benamar S."/>
            <person name="La Scola B."/>
            <person name="Croce O."/>
        </authorList>
    </citation>
    <scope>NUCLEOTIDE SEQUENCE [LARGE SCALE GENOMIC DNA]</scope>
    <source>
        <strain evidence="7 8">76713</strain>
    </source>
</reference>
<dbReference type="InterPro" id="IPR018335">
    <property type="entry name" value="Tscrpt_reg_HTH_Crp-type_CS"/>
</dbReference>
<keyword evidence="4" id="KW-0535">Nitrogen fixation</keyword>
<keyword evidence="1" id="KW-0805">Transcription regulation</keyword>
<dbReference type="SUPFAM" id="SSF51206">
    <property type="entry name" value="cAMP-binding domain-like"/>
    <property type="match status" value="1"/>
</dbReference>
<dbReference type="SMART" id="SM00100">
    <property type="entry name" value="cNMP"/>
    <property type="match status" value="1"/>
</dbReference>
<dbReference type="PANTHER" id="PTHR24567:SF75">
    <property type="entry name" value="FUMARATE AND NITRATE REDUCTION REGULATORY PROTEIN"/>
    <property type="match status" value="1"/>
</dbReference>
<dbReference type="Pfam" id="PF13545">
    <property type="entry name" value="HTH_Crp_2"/>
    <property type="match status" value="1"/>
</dbReference>
<dbReference type="InterPro" id="IPR018490">
    <property type="entry name" value="cNMP-bd_dom_sf"/>
</dbReference>
<keyword evidence="3" id="KW-0804">Transcription</keyword>
<evidence type="ECO:0000259" key="6">
    <source>
        <dbReference type="PROSITE" id="PS51063"/>
    </source>
</evidence>
<dbReference type="GO" id="GO:0003677">
    <property type="term" value="F:DNA binding"/>
    <property type="evidence" value="ECO:0007669"/>
    <property type="project" value="UniProtKB-KW"/>
</dbReference>
<dbReference type="SUPFAM" id="SSF46785">
    <property type="entry name" value="Winged helix' DNA-binding domain"/>
    <property type="match status" value="1"/>
</dbReference>
<gene>
    <name evidence="7" type="primary">fixK_4</name>
    <name evidence="7" type="ORF">BN961_02609</name>
</gene>
<dbReference type="SMART" id="SM00419">
    <property type="entry name" value="HTH_CRP"/>
    <property type="match status" value="1"/>
</dbReference>